<feature type="non-terminal residue" evidence="1">
    <location>
        <position position="74"/>
    </location>
</feature>
<keyword evidence="2" id="KW-1185">Reference proteome</keyword>
<dbReference type="Gene3D" id="2.130.10.30">
    <property type="entry name" value="Regulator of chromosome condensation 1/beta-lactamase-inhibitor protein II"/>
    <property type="match status" value="1"/>
</dbReference>
<sequence>EIVGSDGAFAALAGDGHVVTWGDSRYGGDIRTVSEQLVDVQHLCASRFAFVALRADGSVVSWGHASAGGDHSSV</sequence>
<evidence type="ECO:0000313" key="1">
    <source>
        <dbReference type="EMBL" id="CAE7311893.1"/>
    </source>
</evidence>
<comment type="caution">
    <text evidence="1">The sequence shown here is derived from an EMBL/GenBank/DDBJ whole genome shotgun (WGS) entry which is preliminary data.</text>
</comment>
<protein>
    <submittedName>
        <fullName evidence="1">GIP protein</fullName>
    </submittedName>
</protein>
<feature type="non-terminal residue" evidence="1">
    <location>
        <position position="1"/>
    </location>
</feature>
<organism evidence="1 2">
    <name type="scientific">Symbiodinium necroappetens</name>
    <dbReference type="NCBI Taxonomy" id="1628268"/>
    <lineage>
        <taxon>Eukaryota</taxon>
        <taxon>Sar</taxon>
        <taxon>Alveolata</taxon>
        <taxon>Dinophyceae</taxon>
        <taxon>Suessiales</taxon>
        <taxon>Symbiodiniaceae</taxon>
        <taxon>Symbiodinium</taxon>
    </lineage>
</organism>
<dbReference type="Proteomes" id="UP000601435">
    <property type="component" value="Unassembled WGS sequence"/>
</dbReference>
<accession>A0A812NB43</accession>
<dbReference type="SUPFAM" id="SSF50985">
    <property type="entry name" value="RCC1/BLIP-II"/>
    <property type="match status" value="1"/>
</dbReference>
<gene>
    <name evidence="1" type="primary">GIP</name>
    <name evidence="1" type="ORF">SNEC2469_LOCUS7762</name>
</gene>
<proteinExistence type="predicted"/>
<reference evidence="1" key="1">
    <citation type="submission" date="2021-02" db="EMBL/GenBank/DDBJ databases">
        <authorList>
            <person name="Dougan E. K."/>
            <person name="Rhodes N."/>
            <person name="Thang M."/>
            <person name="Chan C."/>
        </authorList>
    </citation>
    <scope>NUCLEOTIDE SEQUENCE</scope>
</reference>
<evidence type="ECO:0000313" key="2">
    <source>
        <dbReference type="Proteomes" id="UP000601435"/>
    </source>
</evidence>
<dbReference type="EMBL" id="CAJNJA010013063">
    <property type="protein sequence ID" value="CAE7311893.1"/>
    <property type="molecule type" value="Genomic_DNA"/>
</dbReference>
<dbReference type="OrthoDB" id="444959at2759"/>
<dbReference type="InterPro" id="IPR009091">
    <property type="entry name" value="RCC1/BLIP-II"/>
</dbReference>
<dbReference type="AlphaFoldDB" id="A0A812NB43"/>
<name>A0A812NB43_9DINO</name>